<evidence type="ECO:0000259" key="2">
    <source>
        <dbReference type="PROSITE" id="PS50125"/>
    </source>
</evidence>
<dbReference type="Proteomes" id="UP000001460">
    <property type="component" value="Unassembled WGS sequence"/>
</dbReference>
<dbReference type="EMBL" id="DS989728">
    <property type="protein sequence ID" value="EEA06065.1"/>
    <property type="molecule type" value="Genomic_DNA"/>
</dbReference>
<feature type="region of interest" description="Disordered" evidence="1">
    <location>
        <begin position="1608"/>
        <end position="1649"/>
    </location>
</feature>
<evidence type="ECO:0000313" key="4">
    <source>
        <dbReference type="Proteomes" id="UP000001460"/>
    </source>
</evidence>
<name>B6AD61_CRYMR</name>
<organism evidence="3 4">
    <name type="scientific">Cryptosporidium muris (strain RN66)</name>
    <dbReference type="NCBI Taxonomy" id="441375"/>
    <lineage>
        <taxon>Eukaryota</taxon>
        <taxon>Sar</taxon>
        <taxon>Alveolata</taxon>
        <taxon>Apicomplexa</taxon>
        <taxon>Conoidasida</taxon>
        <taxon>Coccidia</taxon>
        <taxon>Eucoccidiorida</taxon>
        <taxon>Eimeriorina</taxon>
        <taxon>Cryptosporidiidae</taxon>
        <taxon>Cryptosporidium</taxon>
    </lineage>
</organism>
<dbReference type="Gene3D" id="3.30.70.1230">
    <property type="entry name" value="Nucleotide cyclase"/>
    <property type="match status" value="2"/>
</dbReference>
<dbReference type="GO" id="GO:0035556">
    <property type="term" value="P:intracellular signal transduction"/>
    <property type="evidence" value="ECO:0007669"/>
    <property type="project" value="InterPro"/>
</dbReference>
<dbReference type="OrthoDB" id="194468at2759"/>
<feature type="compositionally biased region" description="Low complexity" evidence="1">
    <location>
        <begin position="1298"/>
        <end position="1312"/>
    </location>
</feature>
<dbReference type="eggNOG" id="ENOG502QPPT">
    <property type="taxonomic scope" value="Eukaryota"/>
</dbReference>
<dbReference type="InterPro" id="IPR001054">
    <property type="entry name" value="A/G_cyclase"/>
</dbReference>
<dbReference type="OMA" id="THDRCEN"/>
<feature type="domain" description="Guanylate cyclase" evidence="2">
    <location>
        <begin position="123"/>
        <end position="182"/>
    </location>
</feature>
<dbReference type="PANTHER" id="PTHR47455:SF1">
    <property type="entry name" value="GUANYLATE CYCLASE DOMAIN-CONTAINING PROTEIN"/>
    <property type="match status" value="1"/>
</dbReference>
<evidence type="ECO:0000313" key="3">
    <source>
        <dbReference type="EMBL" id="EEA06065.1"/>
    </source>
</evidence>
<dbReference type="PROSITE" id="PS50125">
    <property type="entry name" value="GUANYLATE_CYCLASE_2"/>
    <property type="match status" value="2"/>
</dbReference>
<dbReference type="STRING" id="441375.B6AD61"/>
<gene>
    <name evidence="3" type="ORF">CMU_018220</name>
</gene>
<dbReference type="VEuPathDB" id="CryptoDB:CMU_018220"/>
<dbReference type="GeneID" id="6995564"/>
<dbReference type="RefSeq" id="XP_002140414.1">
    <property type="nucleotide sequence ID" value="XM_002140378.1"/>
</dbReference>
<dbReference type="GO" id="GO:0009190">
    <property type="term" value="P:cyclic nucleotide biosynthetic process"/>
    <property type="evidence" value="ECO:0007669"/>
    <property type="project" value="InterPro"/>
</dbReference>
<evidence type="ECO:0000256" key="1">
    <source>
        <dbReference type="SAM" id="MobiDB-lite"/>
    </source>
</evidence>
<reference evidence="3" key="1">
    <citation type="submission" date="2008-06" db="EMBL/GenBank/DDBJ databases">
        <authorList>
            <person name="Lorenzi H."/>
            <person name="Inman J."/>
            <person name="Miller J."/>
            <person name="Schobel S."/>
            <person name="Amedeo P."/>
            <person name="Caler E.V."/>
            <person name="da Silva J."/>
        </authorList>
    </citation>
    <scope>NUCLEOTIDE SEQUENCE [LARGE SCALE GENOMIC DNA]</scope>
    <source>
        <strain evidence="3">RN66</strain>
    </source>
</reference>
<sequence length="1670" mass="187817">MGQISTVAAKSALYVYSGCRSIFGGNRENIIPQRPPDLDILASGERDRISEDWRWLALKSERRLNCMKNLKSSSEQLKQRLGSIFDISQFTCFVPRTVLEAIADKRIGYTDDFDVIIESFKAAVMFCDASGFTALTTALDKQLNGAERLGDCINNFFTPLIQIIHYWGGDVIKFSGDAICVVWPVDDEGGSTLQQGMHNIAQDNGADLNNISGEYLKVNDNISVLLECNHSKSSKIEEDLHSQNTNTGDAYSVDMFHACRLACECCLDIHRTLHNFPTPIPGRTLTLHIGVGYGRVTILQVGGVMDRWEYVVGGPPFEEIAIAEPLAKSGETVISPSVYSILEKVICADPCKENPDFKKLRSLLLSRPPPPPPLATIHIEDEDVGLLRRYIPPPVYKCLSGGYSVFLNEVRRLTCIFVSVKGLDISTYYGSKTAHQLMQLVQKAAYTMEGSVNKFLVDDKGVLLLIIFGLPPVYHLDDPLRAVFSGLRILDSIRLMGLSSSIGIGTGRVWIGTVGCAIRKEYTALGDTVNLSARLMAKASENEILCDENTYNACHHVMQFNEHPPFYPKGKDVAIKPFSPTGILVQNSQSILQQRVTTSKLASASARGSAISLTGETQVFMESNSSTLATQEVTTTNSGNSLCTLSSCTMAQIYQGNFGKKNVGPESSAESTVNELIPTLNNIQAWKDWRPQKKLRKFFFPKYHYKLPDLSDPNYYIIPDYIMSLDKNEKIAGPFMPWEYYEPWDPNLRSTLDLGGVMVVYGKENCGIHDIVQYIQQMGQKLERKVFVCSNMPDTPYINISNVPLLPWKKLCTDIIETWRLTKSREKKGFSNVDRDNSIYGLAKELIHPSFHWNLKQLKCVLQGLVLPSELPENKAFFKVRNKRNKAKSKSMREILQNPLLFVSSKRKNPSEEKEESKNDILKELTLDNTSKQVDQTDINKNILKLDKNDHLNNDDDDEFVVDSENTEFESSENDDTDGLGPIITSLVNGFSMYENSIICLHVRTGTSFYAGMDGDSWKIARMIARIAMIRRKRKLEFDLRELKKWRRKHSRVCLFCKGFKRPIQHISKDTLYLYKTTKCIPPPSRSSPPLLFVLICSNSTDKINEQAEIKQWAKECNAFIEVPKLTLNETSKFIAFLLGTNPQIPFQLVEYVHRASGGVPQHILLTLMQLFIHKAIELEVTDASAESAIANISLPKNHPDTKDKLSSNSNFEKVNHNTEQTQDMLEVKLHMNNAPQKIPNTIASNESEVSQEANLTNITGTIFTTSLNDTANMLFSDTNMKFYDKDLIHDSVALSPSTISSRSNSLSSSSMDRSEEWSNNSPRHVRIVRIPRFRTPGPRELLGSDGLPLATNYVSAPHSPERQRKRTENKGILSSTTKFSTLDHPSKIIRVNAQLKKIPFAPEIVADCMSKLELLEPDEQMAAKIASAFNFPFTISELHAVYPHKKTVAEFLTMIKSMVLKDVLEICDTTSFSSEFRSRRGSIGSDYMAKQTNTFEGESEKQSHVDDDDLEKEIPIFKEISDSLPITNDCNLYSNDDILEPIRKSSSVIPININLIPSNEPESGNVDTLPYYVEYYRFQSIAFQRVVSESLLSDERKRLARISRRTLSKRRSRLSPSVRSSSPPLPPSPTDSNANLQQDDEDKHDKKLNTKYLISNTVTLLPLPEEKIS</sequence>
<proteinExistence type="predicted"/>
<accession>B6AD61</accession>
<dbReference type="PANTHER" id="PTHR47455">
    <property type="entry name" value="ADENYLYL CYCLASE BETA"/>
    <property type="match status" value="1"/>
</dbReference>
<dbReference type="InterPro" id="IPR029787">
    <property type="entry name" value="Nucleotide_cyclase"/>
</dbReference>
<dbReference type="CDD" id="cd07302">
    <property type="entry name" value="CHD"/>
    <property type="match status" value="2"/>
</dbReference>
<keyword evidence="4" id="KW-1185">Reference proteome</keyword>
<feature type="domain" description="Guanylate cyclase" evidence="2">
    <location>
        <begin position="404"/>
        <end position="536"/>
    </location>
</feature>
<feature type="region of interest" description="Disordered" evidence="1">
    <location>
        <begin position="1298"/>
        <end position="1321"/>
    </location>
</feature>
<dbReference type="SUPFAM" id="SSF55073">
    <property type="entry name" value="Nucleotide cyclase"/>
    <property type="match status" value="2"/>
</dbReference>
<dbReference type="Pfam" id="PF00211">
    <property type="entry name" value="Guanylate_cyc"/>
    <property type="match status" value="1"/>
</dbReference>
<protein>
    <recommendedName>
        <fullName evidence="2">Guanylate cyclase domain-containing protein</fullName>
    </recommendedName>
</protein>